<dbReference type="PRINTS" id="PR00895">
    <property type="entry name" value="PENTAXIN"/>
</dbReference>
<evidence type="ECO:0000259" key="12">
    <source>
        <dbReference type="PROSITE" id="PS50041"/>
    </source>
</evidence>
<evidence type="ECO:0000313" key="14">
    <source>
        <dbReference type="EMBL" id="KAG7176563.1"/>
    </source>
</evidence>
<protein>
    <submittedName>
        <fullName evidence="14">Neuronal pentraxin-2-like 1</fullName>
    </submittedName>
</protein>
<dbReference type="PROSITE" id="PS01209">
    <property type="entry name" value="LDLRA_1"/>
    <property type="match status" value="1"/>
</dbReference>
<dbReference type="GO" id="GO:0005230">
    <property type="term" value="F:extracellular ligand-gated monoatomic ion channel activity"/>
    <property type="evidence" value="ECO:0007669"/>
    <property type="project" value="InterPro"/>
</dbReference>
<evidence type="ECO:0000256" key="2">
    <source>
        <dbReference type="ARBA" id="ARBA00004141"/>
    </source>
</evidence>
<keyword evidence="11" id="KW-0732">Signal</keyword>
<feature type="transmembrane region" description="Helical" evidence="10">
    <location>
        <begin position="686"/>
        <end position="705"/>
    </location>
</feature>
<feature type="signal peptide" evidence="11">
    <location>
        <begin position="1"/>
        <end position="23"/>
    </location>
</feature>
<feature type="region of interest" description="Disordered" evidence="9">
    <location>
        <begin position="716"/>
        <end position="750"/>
    </location>
</feature>
<feature type="disulfide bond" evidence="7">
    <location>
        <begin position="491"/>
        <end position="506"/>
    </location>
</feature>
<dbReference type="Gene3D" id="1.20.58.390">
    <property type="entry name" value="Neurotransmitter-gated ion-channel transmembrane domain"/>
    <property type="match status" value="1"/>
</dbReference>
<evidence type="ECO:0000313" key="15">
    <source>
        <dbReference type="Proteomes" id="UP000747542"/>
    </source>
</evidence>
<dbReference type="InterPro" id="IPR036719">
    <property type="entry name" value="Neuro-gated_channel_TM_sf"/>
</dbReference>
<dbReference type="PANTHER" id="PTHR19277:SF161">
    <property type="entry name" value="LAMININ G DOMAIN-CONTAINING PROTEIN"/>
    <property type="match status" value="1"/>
</dbReference>
<evidence type="ECO:0000256" key="5">
    <source>
        <dbReference type="ARBA" id="ARBA00023157"/>
    </source>
</evidence>
<dbReference type="GO" id="GO:0016020">
    <property type="term" value="C:membrane"/>
    <property type="evidence" value="ECO:0007669"/>
    <property type="project" value="UniProtKB-SubCell"/>
</dbReference>
<proteinExistence type="predicted"/>
<dbReference type="InterPro" id="IPR002172">
    <property type="entry name" value="LDrepeatLR_classA_rpt"/>
</dbReference>
<evidence type="ECO:0000256" key="1">
    <source>
        <dbReference type="ARBA" id="ARBA00001913"/>
    </source>
</evidence>
<dbReference type="InterPro" id="IPR036734">
    <property type="entry name" value="Neur_chan_lig-bd_sf"/>
</dbReference>
<keyword evidence="4" id="KW-0106">Calcium</keyword>
<reference evidence="14" key="1">
    <citation type="journal article" date="2021" name="Sci. Adv.">
        <title>The American lobster genome reveals insights on longevity, neural, and immune adaptations.</title>
        <authorList>
            <person name="Polinski J.M."/>
            <person name="Zimin A.V."/>
            <person name="Clark K.F."/>
            <person name="Kohn A.B."/>
            <person name="Sadowski N."/>
            <person name="Timp W."/>
            <person name="Ptitsyn A."/>
            <person name="Khanna P."/>
            <person name="Romanova D.Y."/>
            <person name="Williams P."/>
            <person name="Greenwood S.J."/>
            <person name="Moroz L.L."/>
            <person name="Walt D.R."/>
            <person name="Bodnar A.G."/>
        </authorList>
    </citation>
    <scope>NUCLEOTIDE SEQUENCE</scope>
    <source>
        <strain evidence="14">GMGI-L3</strain>
    </source>
</reference>
<dbReference type="EMBL" id="JAHLQT010003055">
    <property type="protein sequence ID" value="KAG7176563.1"/>
    <property type="molecule type" value="Genomic_DNA"/>
</dbReference>
<dbReference type="SUPFAM" id="SSF57424">
    <property type="entry name" value="LDL receptor-like module"/>
    <property type="match status" value="1"/>
</dbReference>
<keyword evidence="10" id="KW-1133">Transmembrane helix</keyword>
<evidence type="ECO:0000256" key="10">
    <source>
        <dbReference type="SAM" id="Phobius"/>
    </source>
</evidence>
<keyword evidence="10" id="KW-0812">Transmembrane</keyword>
<dbReference type="Gene3D" id="2.70.170.10">
    <property type="entry name" value="Neurotransmitter-gated ion-channel ligand-binding domain"/>
    <property type="match status" value="1"/>
</dbReference>
<dbReference type="SUPFAM" id="SSF56436">
    <property type="entry name" value="C-type lectin-like"/>
    <property type="match status" value="1"/>
</dbReference>
<name>A0A8J5NC82_HOMAM</name>
<keyword evidence="10" id="KW-0472">Membrane</keyword>
<dbReference type="Gene3D" id="3.10.100.10">
    <property type="entry name" value="Mannose-Binding Protein A, subunit A"/>
    <property type="match status" value="1"/>
</dbReference>
<keyword evidence="5 7" id="KW-1015">Disulfide bond</keyword>
<dbReference type="SUPFAM" id="SSF63712">
    <property type="entry name" value="Nicotinic receptor ligand binding domain-like"/>
    <property type="match status" value="1"/>
</dbReference>
<dbReference type="Pfam" id="PF00059">
    <property type="entry name" value="Lectin_C"/>
    <property type="match status" value="1"/>
</dbReference>
<evidence type="ECO:0000256" key="9">
    <source>
        <dbReference type="SAM" id="MobiDB-lite"/>
    </source>
</evidence>
<dbReference type="InterPro" id="IPR016187">
    <property type="entry name" value="CTDL_fold"/>
</dbReference>
<comment type="subcellular location">
    <subcellularLocation>
        <location evidence="2">Membrane</location>
        <topology evidence="2">Multi-pass membrane protein</topology>
    </subcellularLocation>
</comment>
<comment type="cofactor">
    <cofactor evidence="1">
        <name>Ca(2+)</name>
        <dbReference type="ChEBI" id="CHEBI:29108"/>
    </cofactor>
</comment>
<dbReference type="InterPro" id="IPR001304">
    <property type="entry name" value="C-type_lectin-like"/>
</dbReference>
<comment type="caution">
    <text evidence="14">The sequence shown here is derived from an EMBL/GenBank/DDBJ whole genome shotgun (WGS) entry which is preliminary data.</text>
</comment>
<dbReference type="InterPro" id="IPR036055">
    <property type="entry name" value="LDL_receptor-like_sf"/>
</dbReference>
<evidence type="ECO:0000256" key="8">
    <source>
        <dbReference type="PROSITE-ProRule" id="PRU01172"/>
    </source>
</evidence>
<feature type="domain" description="Pentraxin (PTX)" evidence="13">
    <location>
        <begin position="33"/>
        <end position="237"/>
    </location>
</feature>
<dbReference type="PROSITE" id="PS50041">
    <property type="entry name" value="C_TYPE_LECTIN_2"/>
    <property type="match status" value="1"/>
</dbReference>
<dbReference type="PROSITE" id="PS51828">
    <property type="entry name" value="PTX_2"/>
    <property type="match status" value="1"/>
</dbReference>
<dbReference type="InterPro" id="IPR006202">
    <property type="entry name" value="Neur_chan_lig-bd"/>
</dbReference>
<keyword evidence="6" id="KW-0325">Glycoprotein</keyword>
<gene>
    <name evidence="14" type="primary">Nptx2-L1</name>
    <name evidence="14" type="ORF">Hamer_G015362</name>
</gene>
<evidence type="ECO:0000256" key="4">
    <source>
        <dbReference type="ARBA" id="ARBA00022837"/>
    </source>
</evidence>
<feature type="chain" id="PRO_5035165641" evidence="11">
    <location>
        <begin position="24"/>
        <end position="801"/>
    </location>
</feature>
<dbReference type="SUPFAM" id="SSF90112">
    <property type="entry name" value="Neurotransmitter-gated ion-channel transmembrane pore"/>
    <property type="match status" value="1"/>
</dbReference>
<dbReference type="InterPro" id="IPR016186">
    <property type="entry name" value="C-type_lectin-like/link_sf"/>
</dbReference>
<feature type="disulfide bond" evidence="7">
    <location>
        <begin position="479"/>
        <end position="497"/>
    </location>
</feature>
<dbReference type="Proteomes" id="UP000747542">
    <property type="component" value="Unassembled WGS sequence"/>
</dbReference>
<feature type="disulfide bond" evidence="7">
    <location>
        <begin position="472"/>
        <end position="484"/>
    </location>
</feature>
<dbReference type="Gene3D" id="2.60.120.200">
    <property type="match status" value="1"/>
</dbReference>
<dbReference type="SMART" id="SM00159">
    <property type="entry name" value="PTX"/>
    <property type="match status" value="1"/>
</dbReference>
<feature type="domain" description="C-type lectin" evidence="12">
    <location>
        <begin position="261"/>
        <end position="366"/>
    </location>
</feature>
<evidence type="ECO:0000256" key="6">
    <source>
        <dbReference type="ARBA" id="ARBA00023180"/>
    </source>
</evidence>
<dbReference type="AlphaFoldDB" id="A0A8J5NC82"/>
<comment type="caution">
    <text evidence="8">Lacks conserved residue(s) required for the propagation of feature annotation.</text>
</comment>
<dbReference type="InterPro" id="IPR051360">
    <property type="entry name" value="Neuronal_Pentraxin_Related"/>
</dbReference>
<feature type="transmembrane region" description="Helical" evidence="10">
    <location>
        <begin position="767"/>
        <end position="789"/>
    </location>
</feature>
<dbReference type="Pfam" id="PF02931">
    <property type="entry name" value="Neur_chan_LBD"/>
    <property type="match status" value="1"/>
</dbReference>
<evidence type="ECO:0000256" key="11">
    <source>
        <dbReference type="SAM" id="SignalP"/>
    </source>
</evidence>
<dbReference type="GO" id="GO:0046872">
    <property type="term" value="F:metal ion binding"/>
    <property type="evidence" value="ECO:0007669"/>
    <property type="project" value="UniProtKB-KW"/>
</dbReference>
<accession>A0A8J5NC82</accession>
<dbReference type="SUPFAM" id="SSF49899">
    <property type="entry name" value="Concanavalin A-like lectins/glucanases"/>
    <property type="match status" value="1"/>
</dbReference>
<organism evidence="14 15">
    <name type="scientific">Homarus americanus</name>
    <name type="common">American lobster</name>
    <dbReference type="NCBI Taxonomy" id="6706"/>
    <lineage>
        <taxon>Eukaryota</taxon>
        <taxon>Metazoa</taxon>
        <taxon>Ecdysozoa</taxon>
        <taxon>Arthropoda</taxon>
        <taxon>Crustacea</taxon>
        <taxon>Multicrustacea</taxon>
        <taxon>Malacostraca</taxon>
        <taxon>Eumalacostraca</taxon>
        <taxon>Eucarida</taxon>
        <taxon>Decapoda</taxon>
        <taxon>Pleocyemata</taxon>
        <taxon>Astacidea</taxon>
        <taxon>Nephropoidea</taxon>
        <taxon>Nephropidae</taxon>
        <taxon>Homarus</taxon>
    </lineage>
</organism>
<dbReference type="SMART" id="SM00192">
    <property type="entry name" value="LDLa"/>
    <property type="match status" value="1"/>
</dbReference>
<dbReference type="InterPro" id="IPR001759">
    <property type="entry name" value="PTX_dom"/>
</dbReference>
<dbReference type="InterPro" id="IPR013320">
    <property type="entry name" value="ConA-like_dom_sf"/>
</dbReference>
<dbReference type="Pfam" id="PF00354">
    <property type="entry name" value="Pentaxin"/>
    <property type="match status" value="1"/>
</dbReference>
<dbReference type="InterPro" id="IPR038050">
    <property type="entry name" value="Neuro_actylchol_rec"/>
</dbReference>
<dbReference type="Pfam" id="PF00057">
    <property type="entry name" value="Ldl_recept_a"/>
    <property type="match status" value="1"/>
</dbReference>
<dbReference type="Gene3D" id="4.10.400.10">
    <property type="entry name" value="Low-density Lipoprotein Receptor"/>
    <property type="match status" value="1"/>
</dbReference>
<evidence type="ECO:0000256" key="7">
    <source>
        <dbReference type="PROSITE-ProRule" id="PRU00124"/>
    </source>
</evidence>
<dbReference type="InterPro" id="IPR023415">
    <property type="entry name" value="LDLR_class-A_CS"/>
</dbReference>
<dbReference type="CDD" id="cd00112">
    <property type="entry name" value="LDLa"/>
    <property type="match status" value="1"/>
</dbReference>
<evidence type="ECO:0000256" key="3">
    <source>
        <dbReference type="ARBA" id="ARBA00022723"/>
    </source>
</evidence>
<keyword evidence="15" id="KW-1185">Reference proteome</keyword>
<evidence type="ECO:0000259" key="13">
    <source>
        <dbReference type="PROSITE" id="PS51828"/>
    </source>
</evidence>
<dbReference type="PANTHER" id="PTHR19277">
    <property type="entry name" value="PENTRAXIN"/>
    <property type="match status" value="1"/>
</dbReference>
<dbReference type="PROSITE" id="PS50068">
    <property type="entry name" value="LDLRA_2"/>
    <property type="match status" value="1"/>
</dbReference>
<sequence length="801" mass="89342">MAGSWRVAVRTLLLMLLLMVVTAQRPGPSSSRVLVMQESGKPSSKTYARLLTPFPALPSSFTLCYRIYMYRFREESTLISYAVDNTKDNELRMDHRMSGYKVALHSLWAKSSLVTPFRYWSHFCLTVDVASGNWSVFLNGEKHDDGSFPPDFGNLDGGGVLIVGQEQDILGGGFQPEQSFSGEFTELNVWREVIDEDSIRQLSSCGVYVEGDALGWSRQSWQTLGGVAWVSRPREAVCDASTRRLTFFPHRYTLTQGIHQCQVVGGKMGVPITREENAWLYQVTVEKAAYCSGGLGASYMWLGAHDTDQEGQWVYFSGQPITWDGPWRGTGPNGGTVENCLVMLYDNFPARWSDIACLDTYSFCVPCEFPKRSILYLRGPGVCESSPFNRQYVLEGDSGGKPALAGFFHSDITWDPQNEAWVIASLKEEGAVARWSPITTDEYPFGTKPWTLGHDACGLRNGDVVNMTLSVCDLEQFTCADGTCIDLQQRCDMREDCTDGSDEAQCSLVVLPRGYRSSLPPPPPSPRKPLPIRFSINLVTFPSIVTVDLAFATTFQLRLSWRDSRLKYLNLKKDSSLNLLAQEASLSIWTPQVFFKNAHDNLFTNLGEGSRVECHREGQPQPGSPDLPQERNVFAGSENTLEVCRLNFTLRSASASLLTFEPGDAIYSGSIQLLEYIVAYFKMLDVWLFFSVLLIFAVVMCHVFIEYITSDTGLNPSRNGVANGQRPLSRKHGLVSTDPEPVDDYPPIRRPDYPPGVRRPAPLPNHLLILMAGRISIPVTFVIFNLVYWGSAMGEAEESPP</sequence>
<keyword evidence="3" id="KW-0479">Metal-binding</keyword>